<protein>
    <submittedName>
        <fullName evidence="2">Uncharacterized protein</fullName>
    </submittedName>
</protein>
<evidence type="ECO:0000313" key="2">
    <source>
        <dbReference type="EMBL" id="MDA0163651.1"/>
    </source>
</evidence>
<organism evidence="2 3">
    <name type="scientific">Solirubrobacter ginsenosidimutans</name>
    <dbReference type="NCBI Taxonomy" id="490573"/>
    <lineage>
        <taxon>Bacteria</taxon>
        <taxon>Bacillati</taxon>
        <taxon>Actinomycetota</taxon>
        <taxon>Thermoleophilia</taxon>
        <taxon>Solirubrobacterales</taxon>
        <taxon>Solirubrobacteraceae</taxon>
        <taxon>Solirubrobacter</taxon>
    </lineage>
</organism>
<comment type="caution">
    <text evidence="2">The sequence shown here is derived from an EMBL/GenBank/DDBJ whole genome shotgun (WGS) entry which is preliminary data.</text>
</comment>
<keyword evidence="3" id="KW-1185">Reference proteome</keyword>
<dbReference type="InterPro" id="IPR006311">
    <property type="entry name" value="TAT_signal"/>
</dbReference>
<evidence type="ECO:0000256" key="1">
    <source>
        <dbReference type="SAM" id="MobiDB-lite"/>
    </source>
</evidence>
<accession>A0A9X3S504</accession>
<dbReference type="Proteomes" id="UP001149140">
    <property type="component" value="Unassembled WGS sequence"/>
</dbReference>
<reference evidence="2" key="1">
    <citation type="submission" date="2022-10" db="EMBL/GenBank/DDBJ databases">
        <title>The WGS of Solirubrobacter ginsenosidimutans DSM 21036.</title>
        <authorList>
            <person name="Jiang Z."/>
        </authorList>
    </citation>
    <scope>NUCLEOTIDE SEQUENCE</scope>
    <source>
        <strain evidence="2">DSM 21036</strain>
    </source>
</reference>
<dbReference type="AlphaFoldDB" id="A0A9X3S504"/>
<evidence type="ECO:0000313" key="3">
    <source>
        <dbReference type="Proteomes" id="UP001149140"/>
    </source>
</evidence>
<gene>
    <name evidence="2" type="ORF">OM076_25480</name>
</gene>
<name>A0A9X3S504_9ACTN</name>
<dbReference type="EMBL" id="JAPDOD010000026">
    <property type="protein sequence ID" value="MDA0163651.1"/>
    <property type="molecule type" value="Genomic_DNA"/>
</dbReference>
<feature type="region of interest" description="Disordered" evidence="1">
    <location>
        <begin position="640"/>
        <end position="663"/>
    </location>
</feature>
<sequence>MPAAPAGRALLPARSRADLPYPHNATRRGFMLGSSALLASVLLHRSAPMAAAQSKPWDDVAYWAFADRMQDQLDRHWDGRYYTPTKATVNSNLLLTHAAAALAGHDGPARRDDRAKTLIKALCEGPAWVTKPTDSSQGHKPGWRDGIAGGGIQHLVVDTEIAWPLMIAWQARDALGLDQATADLIADRIISTTKGSFWKWPTLRLNQINWYTRMYVAAATVGGDRKDLQNQLLEQVRRFVDGVRKPMAGATVSNLGGGYRFHYLPGAVERHKYNLDSAEYANIVLGFLVAYKQARDAGMPPLDSARAEVVRAWSERVLSGYWTHAGYLNWDTGLGFKRWHQGKKLGLSQAALLGIAVCPELAPNQSWAKHLLDRGFELFDRWTQRDRGLPPANAFSVPSIDDDEASQVLAAARVQANAAQAVLYGLGKARSEEPPPLYAYDPDVGRLAITTPTYNTAIVAVSRDAFPYGGVDIARLFDGQQDVAGGVGGRPPASFGVVVRSGGKMIAASQHAVAGGSTDPLELLEAPRGIGNNPQPFPHRPYAGAFKMLRVRGTARANGIAIQTTHRFEATFIETEWRVTGAGGKVIEAIFPSWGSRAKVTAVNRRGERRAVTDGMSLRDVDWFHVESEQTGYVVVVEGGKSATKPRPSKQSSAPKPGPTLTIRASGTTIKARIAPAKTVDEARAIAVQLVG</sequence>
<dbReference type="PROSITE" id="PS51318">
    <property type="entry name" value="TAT"/>
    <property type="match status" value="1"/>
</dbReference>
<proteinExistence type="predicted"/>